<gene>
    <name evidence="7" type="ORF">FB00_06945</name>
</gene>
<dbReference type="PANTHER" id="PTHR43179">
    <property type="entry name" value="RHAMNOSYLTRANSFERASE WBBL"/>
    <property type="match status" value="1"/>
</dbReference>
<feature type="domain" description="Galactofuranosyltransferase-2 C-terminal" evidence="6">
    <location>
        <begin position="415"/>
        <end position="608"/>
    </location>
</feature>
<dbReference type="Proteomes" id="UP000035265">
    <property type="component" value="Unassembled WGS sequence"/>
</dbReference>
<keyword evidence="4" id="KW-0808">Transferase</keyword>
<comment type="similarity">
    <text evidence="2">Belongs to the glycosyltransferase 2 family.</text>
</comment>
<dbReference type="Pfam" id="PF13641">
    <property type="entry name" value="Glyco_tranf_2_3"/>
    <property type="match status" value="1"/>
</dbReference>
<evidence type="ECO:0000313" key="7">
    <source>
        <dbReference type="EMBL" id="KLN35503.1"/>
    </source>
</evidence>
<dbReference type="Pfam" id="PF19320">
    <property type="entry name" value="GlfT2_domain3"/>
    <property type="match status" value="1"/>
</dbReference>
<evidence type="ECO:0000259" key="5">
    <source>
        <dbReference type="Pfam" id="PF17994"/>
    </source>
</evidence>
<dbReference type="RefSeq" id="WP_052877506.1">
    <property type="nucleotide sequence ID" value="NZ_JNBQ01000004.1"/>
</dbReference>
<dbReference type="InterPro" id="IPR029044">
    <property type="entry name" value="Nucleotide-diphossugar_trans"/>
</dbReference>
<dbReference type="PANTHER" id="PTHR43179:SF12">
    <property type="entry name" value="GALACTOFURANOSYLTRANSFERASE GLFT2"/>
    <property type="match status" value="1"/>
</dbReference>
<dbReference type="SUPFAM" id="SSF53448">
    <property type="entry name" value="Nucleotide-diphospho-sugar transferases"/>
    <property type="match status" value="1"/>
</dbReference>
<evidence type="ECO:0000256" key="4">
    <source>
        <dbReference type="ARBA" id="ARBA00022679"/>
    </source>
</evidence>
<dbReference type="GO" id="GO:0016757">
    <property type="term" value="F:glycosyltransferase activity"/>
    <property type="evidence" value="ECO:0007669"/>
    <property type="project" value="UniProtKB-KW"/>
</dbReference>
<reference evidence="7 8" key="1">
    <citation type="submission" date="2014-05" db="EMBL/GenBank/DDBJ databases">
        <title>Cellulosimicrobium funkei U11 genome.</title>
        <authorList>
            <person name="Hu C."/>
            <person name="Gong Y."/>
            <person name="Wan W."/>
            <person name="Jiang M."/>
        </authorList>
    </citation>
    <scope>NUCLEOTIDE SEQUENCE [LARGE SCALE GENOMIC DNA]</scope>
    <source>
        <strain evidence="7 8">U11</strain>
    </source>
</reference>
<sequence length="617" mass="68357">MITVQHVVYPTDLDKLPLYVESPRGATSSIDVVSRRTARLVAGSDVSFASYFNAFPLMHWAANTAVKTVTLEIELAGRGQVRLVRTDARGHATRLEAVRFDGEQTVRLDVATAGSADGGWCWFEITASTDVEIGPGRWEVDGPSADGTVTVAVTTFNKPDYCVRTLRALGSDEDVRQVLDRVVVVDQGTQKVAAEPGFEEAREGLGDRLKIVDQPNLGGSGGFSRGMLEAVALGSTHVMLLDDDVAVEPESIFRAVRFADACSRPTIVGGHMFDMYRPTNLHAVSEIVQQSNFMWGPADPDHRLVDFSDESLRATRWLHRRPRADYNGWWMCLIPTAVVREIGLSMPYFIKWDDAEYGLRAKAAGVPTVSLPGVALWHITWQDKDDAIDWQAYFHARNRVVSGLIHSGEEHGGALLADSSRLNLKHLLSMQYYAVTLRNAALRDVLKGPGELHATMGTRLGELRALAKEFGEARSYTVDAPAPVPARKDVPPTARKHGPRGAALAVFTLRSVARQLLVPVRPEKRSRPDAQLERGQGVWWELPRYDSVLVLAGEDRTGNWYVRDRKAFVALWRESLALHRELKRRWPEVQKAYRDQASALVAPSAWRATIGITDGDD</sequence>
<comment type="caution">
    <text evidence="7">The sequence shown here is derived from an EMBL/GenBank/DDBJ whole genome shotgun (WGS) entry which is preliminary data.</text>
</comment>
<evidence type="ECO:0000256" key="2">
    <source>
        <dbReference type="ARBA" id="ARBA00006739"/>
    </source>
</evidence>
<feature type="domain" description="Galactofuranosyltransferase GlfT2 N-terminal" evidence="5">
    <location>
        <begin position="14"/>
        <end position="139"/>
    </location>
</feature>
<dbReference type="AlphaFoldDB" id="A0A0H2KQV1"/>
<evidence type="ECO:0000313" key="8">
    <source>
        <dbReference type="Proteomes" id="UP000035265"/>
    </source>
</evidence>
<dbReference type="EMBL" id="JNBQ01000004">
    <property type="protein sequence ID" value="KLN35503.1"/>
    <property type="molecule type" value="Genomic_DNA"/>
</dbReference>
<organism evidence="7 8">
    <name type="scientific">Cellulosimicrobium funkei</name>
    <dbReference type="NCBI Taxonomy" id="264251"/>
    <lineage>
        <taxon>Bacteria</taxon>
        <taxon>Bacillati</taxon>
        <taxon>Actinomycetota</taxon>
        <taxon>Actinomycetes</taxon>
        <taxon>Micrococcales</taxon>
        <taxon>Promicromonosporaceae</taxon>
        <taxon>Cellulosimicrobium</taxon>
    </lineage>
</organism>
<dbReference type="PATRIC" id="fig|264251.5.peg.1415"/>
<accession>A0A0H2KQV1</accession>
<dbReference type="STRING" id="264251.FB00_06945"/>
<dbReference type="InterPro" id="IPR040492">
    <property type="entry name" value="GlfT2_N"/>
</dbReference>
<evidence type="ECO:0000256" key="3">
    <source>
        <dbReference type="ARBA" id="ARBA00022676"/>
    </source>
</evidence>
<comment type="pathway">
    <text evidence="1">Cell wall biogenesis; cell wall polysaccharide biosynthesis.</text>
</comment>
<keyword evidence="3" id="KW-0328">Glycosyltransferase</keyword>
<evidence type="ECO:0000259" key="6">
    <source>
        <dbReference type="Pfam" id="PF19320"/>
    </source>
</evidence>
<dbReference type="Pfam" id="PF17994">
    <property type="entry name" value="Glft2_N"/>
    <property type="match status" value="1"/>
</dbReference>
<dbReference type="Gene3D" id="3.90.550.60">
    <property type="match status" value="1"/>
</dbReference>
<proteinExistence type="inferred from homology"/>
<dbReference type="InterPro" id="IPR045699">
    <property type="entry name" value="GlfT2_C"/>
</dbReference>
<protein>
    <submittedName>
        <fullName evidence="7">Uncharacterized protein</fullName>
    </submittedName>
</protein>
<evidence type="ECO:0000256" key="1">
    <source>
        <dbReference type="ARBA" id="ARBA00004776"/>
    </source>
</evidence>
<name>A0A0H2KQV1_9MICO</name>
<keyword evidence="8" id="KW-1185">Reference proteome</keyword>